<organism evidence="1 2">
    <name type="scientific">Paenisporosarcina macmurdoensis</name>
    <dbReference type="NCBI Taxonomy" id="212659"/>
    <lineage>
        <taxon>Bacteria</taxon>
        <taxon>Bacillati</taxon>
        <taxon>Bacillota</taxon>
        <taxon>Bacilli</taxon>
        <taxon>Bacillales</taxon>
        <taxon>Caryophanaceae</taxon>
        <taxon>Paenisporosarcina</taxon>
    </lineage>
</organism>
<evidence type="ECO:0000313" key="1">
    <source>
        <dbReference type="EMBL" id="MFC6038433.1"/>
    </source>
</evidence>
<evidence type="ECO:0008006" key="3">
    <source>
        <dbReference type="Google" id="ProtNLM"/>
    </source>
</evidence>
<accession>A0ABW1L5P1</accession>
<sequence length="214" mass="23516">MAEEFFMFDSVDADREVTAADFAKYYHELLTNGVFYRNDLPSLKVTKGVGLISSVEIGAAFIEGYLYRNTTQIDLNHTTGNPSFPRIDRVVVRLNRNITNRDIRVVIKEGVPATSPIAPNLERNDLVYELSLAQVRVNAGTTVIATVTDERLDQSLCGVVSSIVQVPTDVYQAEWDEFVASIQTEAPALGGMVISVQSTAPVSPSSKDIWIDTA</sequence>
<evidence type="ECO:0000313" key="2">
    <source>
        <dbReference type="Proteomes" id="UP001596170"/>
    </source>
</evidence>
<dbReference type="EMBL" id="JBHSRI010000002">
    <property type="protein sequence ID" value="MFC6038433.1"/>
    <property type="molecule type" value="Genomic_DNA"/>
</dbReference>
<dbReference type="Proteomes" id="UP001596170">
    <property type="component" value="Unassembled WGS sequence"/>
</dbReference>
<comment type="caution">
    <text evidence="1">The sequence shown here is derived from an EMBL/GenBank/DDBJ whole genome shotgun (WGS) entry which is preliminary data.</text>
</comment>
<keyword evidence="2" id="KW-1185">Reference proteome</keyword>
<gene>
    <name evidence="1" type="ORF">ACFPYN_03090</name>
</gene>
<dbReference type="RefSeq" id="WP_377732451.1">
    <property type="nucleotide sequence ID" value="NZ_JBHSRI010000002.1"/>
</dbReference>
<reference evidence="2" key="1">
    <citation type="journal article" date="2019" name="Int. J. Syst. Evol. Microbiol.">
        <title>The Global Catalogue of Microorganisms (GCM) 10K type strain sequencing project: providing services to taxonomists for standard genome sequencing and annotation.</title>
        <authorList>
            <consortium name="The Broad Institute Genomics Platform"/>
            <consortium name="The Broad Institute Genome Sequencing Center for Infectious Disease"/>
            <person name="Wu L."/>
            <person name="Ma J."/>
        </authorList>
    </citation>
    <scope>NUCLEOTIDE SEQUENCE [LARGE SCALE GENOMIC DNA]</scope>
    <source>
        <strain evidence="2">CCUG 54527</strain>
    </source>
</reference>
<proteinExistence type="predicted"/>
<name>A0ABW1L5P1_9BACL</name>
<protein>
    <recommendedName>
        <fullName evidence="3">Baseplate protein J-like domain-containing protein</fullName>
    </recommendedName>
</protein>